<gene>
    <name evidence="1" type="ORF">CVH13_01391</name>
</gene>
<reference evidence="1 2" key="1">
    <citation type="journal article" date="2017" name="FEMS Microbiol. Ecol.">
        <title>Reconstructed genomes of novel Dehalococcoides mccartyi strains from 1,2,3,4-tetrachlorodibenzo-p-dioxin-dechlorinating enrichment cultures reveal divergent reductive dehalogenase gene profiles.</title>
        <authorList>
            <person name="Dam H.T."/>
            <person name="Vollmers J."/>
            <person name="Kaster A.K."/>
            <person name="Haggblom M.M."/>
        </authorList>
    </citation>
    <scope>NUCLEOTIDE SEQUENCE [LARGE SCALE GENOMIC DNA]</scope>
    <source>
        <strain evidence="1 2">H1-3-2.001</strain>
    </source>
</reference>
<comment type="caution">
    <text evidence="1">The sequence shown here is derived from an EMBL/GenBank/DDBJ whole genome shotgun (WGS) entry which is preliminary data.</text>
</comment>
<dbReference type="EMBL" id="PHFD01000294">
    <property type="protein sequence ID" value="PKH45755.1"/>
    <property type="molecule type" value="Genomic_DNA"/>
</dbReference>
<dbReference type="AlphaFoldDB" id="A0A2J1DUE9"/>
<name>A0A2J1DUE9_9CHLR</name>
<evidence type="ECO:0000313" key="1">
    <source>
        <dbReference type="EMBL" id="PKH45755.1"/>
    </source>
</evidence>
<protein>
    <submittedName>
        <fullName evidence="1">Uncharacterized protein</fullName>
    </submittedName>
</protein>
<evidence type="ECO:0000313" key="2">
    <source>
        <dbReference type="Proteomes" id="UP000233649"/>
    </source>
</evidence>
<sequence length="70" mass="8151">MTRRLKMKLLVNILALILVVFVLTHLREIWNWLKVFLNVKTDKETQDEINGLSGKYSSPYCDYLCPNPPG</sequence>
<proteinExistence type="predicted"/>
<accession>A0A2J1DUE9</accession>
<dbReference type="Proteomes" id="UP000233649">
    <property type="component" value="Unassembled WGS sequence"/>
</dbReference>
<organism evidence="1 2">
    <name type="scientific">Dehalococcoides mccartyi</name>
    <dbReference type="NCBI Taxonomy" id="61435"/>
    <lineage>
        <taxon>Bacteria</taxon>
        <taxon>Bacillati</taxon>
        <taxon>Chloroflexota</taxon>
        <taxon>Dehalococcoidia</taxon>
        <taxon>Dehalococcoidales</taxon>
        <taxon>Dehalococcoidaceae</taxon>
        <taxon>Dehalococcoides</taxon>
    </lineage>
</organism>